<evidence type="ECO:0000313" key="2">
    <source>
        <dbReference type="Proteomes" id="UP001501237"/>
    </source>
</evidence>
<organism evidence="1 2">
    <name type="scientific">Actinocorallia longicatena</name>
    <dbReference type="NCBI Taxonomy" id="111803"/>
    <lineage>
        <taxon>Bacteria</taxon>
        <taxon>Bacillati</taxon>
        <taxon>Actinomycetota</taxon>
        <taxon>Actinomycetes</taxon>
        <taxon>Streptosporangiales</taxon>
        <taxon>Thermomonosporaceae</taxon>
        <taxon>Actinocorallia</taxon>
    </lineage>
</organism>
<reference evidence="2" key="1">
    <citation type="journal article" date="2019" name="Int. J. Syst. Evol. Microbiol.">
        <title>The Global Catalogue of Microorganisms (GCM) 10K type strain sequencing project: providing services to taxonomists for standard genome sequencing and annotation.</title>
        <authorList>
            <consortium name="The Broad Institute Genomics Platform"/>
            <consortium name="The Broad Institute Genome Sequencing Center for Infectious Disease"/>
            <person name="Wu L."/>
            <person name="Ma J."/>
        </authorList>
    </citation>
    <scope>NUCLEOTIDE SEQUENCE [LARGE SCALE GENOMIC DNA]</scope>
    <source>
        <strain evidence="2">JCM 9377</strain>
    </source>
</reference>
<sequence>MTCEEGAFQMGQDGLIEADDAGEPRFPGFQPVQKVVSQLGLDRAMDMSKGAELSQRRHSLRGLHLNEVTSRWG</sequence>
<name>A0ABP6Q720_9ACTN</name>
<protein>
    <submittedName>
        <fullName evidence="1">Uncharacterized protein</fullName>
    </submittedName>
</protein>
<evidence type="ECO:0000313" key="1">
    <source>
        <dbReference type="EMBL" id="GAA3200335.1"/>
    </source>
</evidence>
<dbReference type="EMBL" id="BAAAUV010000003">
    <property type="protein sequence ID" value="GAA3200335.1"/>
    <property type="molecule type" value="Genomic_DNA"/>
</dbReference>
<gene>
    <name evidence="1" type="ORF">GCM10010468_12930</name>
</gene>
<dbReference type="Proteomes" id="UP001501237">
    <property type="component" value="Unassembled WGS sequence"/>
</dbReference>
<keyword evidence="2" id="KW-1185">Reference proteome</keyword>
<comment type="caution">
    <text evidence="1">The sequence shown here is derived from an EMBL/GenBank/DDBJ whole genome shotgun (WGS) entry which is preliminary data.</text>
</comment>
<proteinExistence type="predicted"/>
<accession>A0ABP6Q720</accession>